<dbReference type="AlphaFoldDB" id="A0AA38GSC9"/>
<evidence type="ECO:0000313" key="2">
    <source>
        <dbReference type="Proteomes" id="UP000824469"/>
    </source>
</evidence>
<sequence length="307" mass="35039">LFCTVPSQFKENHCFNSKSMRNQLCISCQLRDADTASMKALKSSEEHSTKSCKVGRREIVLRSSEMAILAALFNFSGTKPNYIGVQKNPPSLALCPATPNCISTAEELNDLSHYVPPWNYNPEDGRGRKKPASKQQAMSELLEAIQSTKPDNFMPHIVEKNDDYVHVEYESPILGFVDDVEFWFPPGKRPIVEYRSASRLGNYDFDINRKRIKLLVALQIVWWLLKAIDRGSGQSVQDYTTEFQRQAMLLNMDLEDEDILTKYLGGLHTHLRRKVISTKPKDLNEACVQAYYIDEEKKQGEIEPKGD</sequence>
<comment type="caution">
    <text evidence="1">The sequence shown here is derived from an EMBL/GenBank/DDBJ whole genome shotgun (WGS) entry which is preliminary data.</text>
</comment>
<dbReference type="PANTHER" id="PTHR34801:SF2">
    <property type="entry name" value="EXPRESSED PROTEIN"/>
    <property type="match status" value="1"/>
</dbReference>
<name>A0AA38GSC9_TAXCH</name>
<dbReference type="InterPro" id="IPR010865">
    <property type="entry name" value="DUF1499"/>
</dbReference>
<organism evidence="1 2">
    <name type="scientific">Taxus chinensis</name>
    <name type="common">Chinese yew</name>
    <name type="synonym">Taxus wallichiana var. chinensis</name>
    <dbReference type="NCBI Taxonomy" id="29808"/>
    <lineage>
        <taxon>Eukaryota</taxon>
        <taxon>Viridiplantae</taxon>
        <taxon>Streptophyta</taxon>
        <taxon>Embryophyta</taxon>
        <taxon>Tracheophyta</taxon>
        <taxon>Spermatophyta</taxon>
        <taxon>Pinopsida</taxon>
        <taxon>Pinidae</taxon>
        <taxon>Conifers II</taxon>
        <taxon>Cupressales</taxon>
        <taxon>Taxaceae</taxon>
        <taxon>Taxus</taxon>
    </lineage>
</organism>
<reference evidence="1 2" key="1">
    <citation type="journal article" date="2021" name="Nat. Plants">
        <title>The Taxus genome provides insights into paclitaxel biosynthesis.</title>
        <authorList>
            <person name="Xiong X."/>
            <person name="Gou J."/>
            <person name="Liao Q."/>
            <person name="Li Y."/>
            <person name="Zhou Q."/>
            <person name="Bi G."/>
            <person name="Li C."/>
            <person name="Du R."/>
            <person name="Wang X."/>
            <person name="Sun T."/>
            <person name="Guo L."/>
            <person name="Liang H."/>
            <person name="Lu P."/>
            <person name="Wu Y."/>
            <person name="Zhang Z."/>
            <person name="Ro D.K."/>
            <person name="Shang Y."/>
            <person name="Huang S."/>
            <person name="Yan J."/>
        </authorList>
    </citation>
    <scope>NUCLEOTIDE SEQUENCE [LARGE SCALE GENOMIC DNA]</scope>
    <source>
        <strain evidence="1">Ta-2019</strain>
    </source>
</reference>
<proteinExistence type="predicted"/>
<gene>
    <name evidence="1" type="ORF">KI387_000354</name>
</gene>
<keyword evidence="2" id="KW-1185">Reference proteome</keyword>
<dbReference type="Proteomes" id="UP000824469">
    <property type="component" value="Unassembled WGS sequence"/>
</dbReference>
<dbReference type="EMBL" id="JAHRHJ020000001">
    <property type="protein sequence ID" value="KAH9328246.1"/>
    <property type="molecule type" value="Genomic_DNA"/>
</dbReference>
<dbReference type="PANTHER" id="PTHR34801">
    <property type="entry name" value="EXPRESSED PROTEIN"/>
    <property type="match status" value="1"/>
</dbReference>
<evidence type="ECO:0000313" key="1">
    <source>
        <dbReference type="EMBL" id="KAH9328246.1"/>
    </source>
</evidence>
<dbReference type="Pfam" id="PF07386">
    <property type="entry name" value="DUF1499"/>
    <property type="match status" value="1"/>
</dbReference>
<protein>
    <submittedName>
        <fullName evidence="1">Uncharacterized protein</fullName>
    </submittedName>
</protein>
<accession>A0AA38GSC9</accession>
<feature type="non-terminal residue" evidence="1">
    <location>
        <position position="307"/>
    </location>
</feature>